<dbReference type="Gene3D" id="3.40.1580.10">
    <property type="entry name" value="SMI1/KNR4-like"/>
    <property type="match status" value="1"/>
</dbReference>
<feature type="non-terminal residue" evidence="2">
    <location>
        <position position="1"/>
    </location>
</feature>
<feature type="domain" description="Knr4/Smi1-like" evidence="1">
    <location>
        <begin position="39"/>
        <end position="157"/>
    </location>
</feature>
<organism evidence="2 3">
    <name type="scientific">Undibacterium flavidum</name>
    <dbReference type="NCBI Taxonomy" id="2762297"/>
    <lineage>
        <taxon>Bacteria</taxon>
        <taxon>Pseudomonadati</taxon>
        <taxon>Pseudomonadota</taxon>
        <taxon>Betaproteobacteria</taxon>
        <taxon>Burkholderiales</taxon>
        <taxon>Oxalobacteraceae</taxon>
        <taxon>Undibacterium</taxon>
    </lineage>
</organism>
<dbReference type="InterPro" id="IPR037883">
    <property type="entry name" value="Knr4/Smi1-like_sf"/>
</dbReference>
<keyword evidence="3" id="KW-1185">Reference proteome</keyword>
<dbReference type="EMBL" id="JACOGA010000044">
    <property type="protein sequence ID" value="MBC3876126.1"/>
    <property type="molecule type" value="Genomic_DNA"/>
</dbReference>
<dbReference type="Pfam" id="PF09346">
    <property type="entry name" value="SMI1_KNR4"/>
    <property type="match status" value="1"/>
</dbReference>
<evidence type="ECO:0000259" key="1">
    <source>
        <dbReference type="Pfam" id="PF09346"/>
    </source>
</evidence>
<reference evidence="2 3" key="1">
    <citation type="submission" date="2020-08" db="EMBL/GenBank/DDBJ databases">
        <title>Novel species isolated from subtropical streams in China.</title>
        <authorList>
            <person name="Lu H."/>
        </authorList>
    </citation>
    <scope>NUCLEOTIDE SEQUENCE [LARGE SCALE GENOMIC DNA]</scope>
    <source>
        <strain evidence="2 3">LX15W</strain>
    </source>
</reference>
<accession>A0ABR6YHR6</accession>
<dbReference type="InterPro" id="IPR018958">
    <property type="entry name" value="Knr4/Smi1-like_dom"/>
</dbReference>
<dbReference type="RefSeq" id="WP_186944251.1">
    <property type="nucleotide sequence ID" value="NZ_JACOGA010000044.1"/>
</dbReference>
<gene>
    <name evidence="2" type="ORF">H8K55_21270</name>
</gene>
<dbReference type="SUPFAM" id="SSF160631">
    <property type="entry name" value="SMI1/KNR4-like"/>
    <property type="match status" value="1"/>
</dbReference>
<evidence type="ECO:0000313" key="2">
    <source>
        <dbReference type="EMBL" id="MBC3876126.1"/>
    </source>
</evidence>
<name>A0ABR6YHR6_9BURK</name>
<evidence type="ECO:0000313" key="3">
    <source>
        <dbReference type="Proteomes" id="UP000624279"/>
    </source>
</evidence>
<proteinExistence type="predicted"/>
<protein>
    <submittedName>
        <fullName evidence="2">SMI1/KNR4 family protein</fullName>
    </submittedName>
</protein>
<comment type="caution">
    <text evidence="2">The sequence shown here is derived from an EMBL/GenBank/DDBJ whole genome shotgun (WGS) entry which is preliminary data.</text>
</comment>
<dbReference type="Proteomes" id="UP000624279">
    <property type="component" value="Unassembled WGS sequence"/>
</dbReference>
<sequence>MMFSNTCLTIRDWCERSNGKPIKLPSGDNFSFIQKKRYSDDEIDSFEQKNLISLPQHYRKFLKIVGASSLFIDENKLGFEFVGLDELEQFSFDVFENFGLNFFPKLLLVVALTRIGDFGGFVLERPDEEKFNIFPHDEDPDEWRDILVGWSSFDAWIIMLVESEGRKSLS</sequence>